<dbReference type="InterPro" id="IPR050777">
    <property type="entry name" value="SET2_Histone-Lys_MeTrsfase"/>
</dbReference>
<evidence type="ECO:0000256" key="3">
    <source>
        <dbReference type="ARBA" id="ARBA00022454"/>
    </source>
</evidence>
<sequence>MFQIQEAAKAAKEAKKAADGKTADATADGNPPAEPAGNTEAIATVPRTGCGAECFNRTCLTTCDPRVCPCGPSCSNRPFHQLKSPKTDTLLTENRGWGLFLAEPVKAGTFIVEYVGEILDEHTTEKRLWEDKKRGEDNFYLMEVMPNQCIDARYKGNLSRFINSSCHPNCETQKWQDSATGETRVGIFAIQDIPEGTELTYDYNFAHFGGEGTTSFSCMCGHPLCRGTLDANPERTRHYNRRVAISWAHDDVFYKGVVLSYNMKTTKYEILYDTGEKEYVALEEQLTEGEDYYWLTPPNPDEVKRDEKRKSDAGAKGDKKGKNGTKAVKAKGGVKKTSSKPKVKQAAAPEPAGEPAAVVPAAAEAPTLEPKPEPVQA</sequence>
<reference evidence="12 13" key="1">
    <citation type="journal article" date="2009" name="Science">
        <title>Green evolution and dynamic adaptations revealed by genomes of the marine picoeukaryotes Micromonas.</title>
        <authorList>
            <person name="Worden A.Z."/>
            <person name="Lee J.H."/>
            <person name="Mock T."/>
            <person name="Rouze P."/>
            <person name="Simmons M.P."/>
            <person name="Aerts A.L."/>
            <person name="Allen A.E."/>
            <person name="Cuvelier M.L."/>
            <person name="Derelle E."/>
            <person name="Everett M.V."/>
            <person name="Foulon E."/>
            <person name="Grimwood J."/>
            <person name="Gundlach H."/>
            <person name="Henrissat B."/>
            <person name="Napoli C."/>
            <person name="McDonald S.M."/>
            <person name="Parker M.S."/>
            <person name="Rombauts S."/>
            <person name="Salamov A."/>
            <person name="Von Dassow P."/>
            <person name="Badger J.H."/>
            <person name="Coutinho P.M."/>
            <person name="Demir E."/>
            <person name="Dubchak I."/>
            <person name="Gentemann C."/>
            <person name="Eikrem W."/>
            <person name="Gready J.E."/>
            <person name="John U."/>
            <person name="Lanier W."/>
            <person name="Lindquist E.A."/>
            <person name="Lucas S."/>
            <person name="Mayer K.F."/>
            <person name="Moreau H."/>
            <person name="Not F."/>
            <person name="Otillar R."/>
            <person name="Panaud O."/>
            <person name="Pangilinan J."/>
            <person name="Paulsen I."/>
            <person name="Piegu B."/>
            <person name="Poliakov A."/>
            <person name="Robbens S."/>
            <person name="Schmutz J."/>
            <person name="Toulza E."/>
            <person name="Wyss T."/>
            <person name="Zelensky A."/>
            <person name="Zhou K."/>
            <person name="Armbrust E.V."/>
            <person name="Bhattacharya D."/>
            <person name="Goodenough U.W."/>
            <person name="Van de Peer Y."/>
            <person name="Grigoriev I.V."/>
        </authorList>
    </citation>
    <scope>NUCLEOTIDE SEQUENCE [LARGE SCALE GENOMIC DNA]</scope>
    <source>
        <strain evidence="13">RCC299 / NOUM17</strain>
    </source>
</reference>
<dbReference type="GeneID" id="8244575"/>
<accession>C1E8P0</accession>
<dbReference type="GO" id="GO:0032259">
    <property type="term" value="P:methylation"/>
    <property type="evidence" value="ECO:0007669"/>
    <property type="project" value="UniProtKB-KW"/>
</dbReference>
<gene>
    <name evidence="12" type="ORF">MICPUN_83006</name>
</gene>
<evidence type="ECO:0000259" key="9">
    <source>
        <dbReference type="PROSITE" id="PS50280"/>
    </source>
</evidence>
<feature type="domain" description="AWS" evidence="11">
    <location>
        <begin position="38"/>
        <end position="83"/>
    </location>
</feature>
<evidence type="ECO:0000256" key="4">
    <source>
        <dbReference type="ARBA" id="ARBA00022603"/>
    </source>
</evidence>
<evidence type="ECO:0000256" key="7">
    <source>
        <dbReference type="ARBA" id="ARBA00023242"/>
    </source>
</evidence>
<dbReference type="InterPro" id="IPR006560">
    <property type="entry name" value="AWS_dom"/>
</dbReference>
<dbReference type="Pfam" id="PF00856">
    <property type="entry name" value="SET"/>
    <property type="match status" value="1"/>
</dbReference>
<dbReference type="InterPro" id="IPR046341">
    <property type="entry name" value="SET_dom_sf"/>
</dbReference>
<keyword evidence="4" id="KW-0489">Methyltransferase</keyword>
<feature type="compositionally biased region" description="Basic and acidic residues" evidence="8">
    <location>
        <begin position="301"/>
        <end position="321"/>
    </location>
</feature>
<dbReference type="OrthoDB" id="422362at2759"/>
<keyword evidence="7" id="KW-0539">Nucleus</keyword>
<dbReference type="Gene3D" id="2.170.270.10">
    <property type="entry name" value="SET domain"/>
    <property type="match status" value="1"/>
</dbReference>
<name>C1E8P0_MICCC</name>
<dbReference type="Proteomes" id="UP000002009">
    <property type="component" value="Chromosome 6"/>
</dbReference>
<feature type="compositionally biased region" description="Basic residues" evidence="8">
    <location>
        <begin position="328"/>
        <end position="343"/>
    </location>
</feature>
<dbReference type="PANTHER" id="PTHR22884">
    <property type="entry name" value="SET DOMAIN PROTEINS"/>
    <property type="match status" value="1"/>
</dbReference>
<feature type="domain" description="SET" evidence="9">
    <location>
        <begin position="85"/>
        <end position="204"/>
    </location>
</feature>
<dbReference type="EMBL" id="CP001327">
    <property type="protein sequence ID" value="ACO64186.1"/>
    <property type="molecule type" value="Genomic_DNA"/>
</dbReference>
<evidence type="ECO:0000259" key="10">
    <source>
        <dbReference type="PROSITE" id="PS50868"/>
    </source>
</evidence>
<keyword evidence="6" id="KW-0949">S-adenosyl-L-methionine</keyword>
<dbReference type="eggNOG" id="KOG4442">
    <property type="taxonomic scope" value="Eukaryota"/>
</dbReference>
<dbReference type="InParanoid" id="C1E8P0"/>
<dbReference type="GO" id="GO:0005634">
    <property type="term" value="C:nucleus"/>
    <property type="evidence" value="ECO:0007669"/>
    <property type="project" value="UniProtKB-SubCell"/>
</dbReference>
<dbReference type="RefSeq" id="XP_002502928.1">
    <property type="nucleotide sequence ID" value="XM_002502882.1"/>
</dbReference>
<feature type="region of interest" description="Disordered" evidence="8">
    <location>
        <begin position="9"/>
        <end position="39"/>
    </location>
</feature>
<dbReference type="AlphaFoldDB" id="C1E8P0"/>
<dbReference type="FunCoup" id="C1E8P0">
    <property type="interactions" value="138"/>
</dbReference>
<keyword evidence="13" id="KW-1185">Reference proteome</keyword>
<dbReference type="GO" id="GO:0005694">
    <property type="term" value="C:chromosome"/>
    <property type="evidence" value="ECO:0007669"/>
    <property type="project" value="UniProtKB-SubCell"/>
</dbReference>
<dbReference type="Pfam" id="PF17907">
    <property type="entry name" value="AWS"/>
    <property type="match status" value="1"/>
</dbReference>
<dbReference type="SUPFAM" id="SSF63748">
    <property type="entry name" value="Tudor/PWWP/MBT"/>
    <property type="match status" value="1"/>
</dbReference>
<evidence type="ECO:0000313" key="12">
    <source>
        <dbReference type="EMBL" id="ACO64186.1"/>
    </source>
</evidence>
<feature type="compositionally biased region" description="Low complexity" evidence="8">
    <location>
        <begin position="346"/>
        <end position="368"/>
    </location>
</feature>
<feature type="region of interest" description="Disordered" evidence="8">
    <location>
        <begin position="292"/>
        <end position="377"/>
    </location>
</feature>
<evidence type="ECO:0000256" key="2">
    <source>
        <dbReference type="ARBA" id="ARBA00004286"/>
    </source>
</evidence>
<evidence type="ECO:0000256" key="6">
    <source>
        <dbReference type="ARBA" id="ARBA00022691"/>
    </source>
</evidence>
<evidence type="ECO:0000256" key="8">
    <source>
        <dbReference type="SAM" id="MobiDB-lite"/>
    </source>
</evidence>
<dbReference type="SMART" id="SM00570">
    <property type="entry name" value="AWS"/>
    <property type="match status" value="1"/>
</dbReference>
<dbReference type="InterPro" id="IPR001214">
    <property type="entry name" value="SET_dom"/>
</dbReference>
<feature type="domain" description="Post-SET" evidence="10">
    <location>
        <begin position="214"/>
        <end position="230"/>
    </location>
</feature>
<dbReference type="SMART" id="SM00317">
    <property type="entry name" value="SET"/>
    <property type="match status" value="1"/>
</dbReference>
<dbReference type="CDD" id="cd20404">
    <property type="entry name" value="Tudor_Agenet_AtEML-like"/>
    <property type="match status" value="1"/>
</dbReference>
<keyword evidence="5" id="KW-0808">Transferase</keyword>
<evidence type="ECO:0000259" key="11">
    <source>
        <dbReference type="PROSITE" id="PS51215"/>
    </source>
</evidence>
<organism evidence="12 13">
    <name type="scientific">Micromonas commoda (strain RCC299 / NOUM17 / CCMP2709)</name>
    <name type="common">Picoplanktonic green alga</name>
    <dbReference type="NCBI Taxonomy" id="296587"/>
    <lineage>
        <taxon>Eukaryota</taxon>
        <taxon>Viridiplantae</taxon>
        <taxon>Chlorophyta</taxon>
        <taxon>Mamiellophyceae</taxon>
        <taxon>Mamiellales</taxon>
        <taxon>Mamiellaceae</taxon>
        <taxon>Micromonas</taxon>
    </lineage>
</organism>
<evidence type="ECO:0000256" key="1">
    <source>
        <dbReference type="ARBA" id="ARBA00004123"/>
    </source>
</evidence>
<comment type="subcellular location">
    <subcellularLocation>
        <location evidence="2">Chromosome</location>
    </subcellularLocation>
    <subcellularLocation>
        <location evidence="1">Nucleus</location>
    </subcellularLocation>
</comment>
<proteinExistence type="predicted"/>
<dbReference type="PROSITE" id="PS51215">
    <property type="entry name" value="AWS"/>
    <property type="match status" value="1"/>
</dbReference>
<evidence type="ECO:0000313" key="13">
    <source>
        <dbReference type="Proteomes" id="UP000002009"/>
    </source>
</evidence>
<dbReference type="PROSITE" id="PS50280">
    <property type="entry name" value="SET"/>
    <property type="match status" value="1"/>
</dbReference>
<dbReference type="SUPFAM" id="SSF82199">
    <property type="entry name" value="SET domain"/>
    <property type="match status" value="1"/>
</dbReference>
<feature type="compositionally biased region" description="Basic and acidic residues" evidence="8">
    <location>
        <begin position="9"/>
        <end position="22"/>
    </location>
</feature>
<dbReference type="InterPro" id="IPR003616">
    <property type="entry name" value="Post-SET_dom"/>
</dbReference>
<dbReference type="Gene3D" id="2.30.30.140">
    <property type="match status" value="1"/>
</dbReference>
<dbReference type="GO" id="GO:0042054">
    <property type="term" value="F:histone methyltransferase activity"/>
    <property type="evidence" value="ECO:0007669"/>
    <property type="project" value="InterPro"/>
</dbReference>
<dbReference type="KEGG" id="mis:MICPUN_83006"/>
<dbReference type="STRING" id="296587.C1E8P0"/>
<protein>
    <submittedName>
        <fullName evidence="12">Set domain protein</fullName>
    </submittedName>
</protein>
<dbReference type="PROSITE" id="PS50868">
    <property type="entry name" value="POST_SET"/>
    <property type="match status" value="1"/>
</dbReference>
<keyword evidence="3" id="KW-0158">Chromosome</keyword>
<evidence type="ECO:0000256" key="5">
    <source>
        <dbReference type="ARBA" id="ARBA00022679"/>
    </source>
</evidence>